<keyword evidence="5" id="KW-0540">Nuclease</keyword>
<evidence type="ECO:0000256" key="1">
    <source>
        <dbReference type="ARBA" id="ARBA00010923"/>
    </source>
</evidence>
<accession>A0AA47B4S6</accession>
<dbReference type="GO" id="GO:0016787">
    <property type="term" value="F:hydrolase activity"/>
    <property type="evidence" value="ECO:0007669"/>
    <property type="project" value="UniProtKB-KW"/>
</dbReference>
<evidence type="ECO:0000256" key="2">
    <source>
        <dbReference type="ARBA" id="ARBA00022747"/>
    </source>
</evidence>
<dbReference type="InterPro" id="IPR052021">
    <property type="entry name" value="Type-I_RS_S_subunit"/>
</dbReference>
<dbReference type="EMBL" id="CP084389">
    <property type="protein sequence ID" value="UZX30132.1"/>
    <property type="molecule type" value="Genomic_DNA"/>
</dbReference>
<dbReference type="PANTHER" id="PTHR30408">
    <property type="entry name" value="TYPE-1 RESTRICTION ENZYME ECOKI SPECIFICITY PROTEIN"/>
    <property type="match status" value="1"/>
</dbReference>
<name>A0AA47B4S6_9LACO</name>
<dbReference type="AlphaFoldDB" id="A0AA47B4S6"/>
<dbReference type="PANTHER" id="PTHR30408:SF12">
    <property type="entry name" value="TYPE I RESTRICTION ENZYME MJAVIII SPECIFICITY SUBUNIT"/>
    <property type="match status" value="1"/>
</dbReference>
<dbReference type="InterPro" id="IPR000055">
    <property type="entry name" value="Restrct_endonuc_typeI_TRD"/>
</dbReference>
<evidence type="ECO:0000313" key="6">
    <source>
        <dbReference type="Proteomes" id="UP001164557"/>
    </source>
</evidence>
<dbReference type="REBASE" id="676178">
    <property type="entry name" value="S3.LheH002ORF2705P"/>
</dbReference>
<dbReference type="RefSeq" id="WP_052727765.1">
    <property type="nucleotide sequence ID" value="NZ_CP084389.1"/>
</dbReference>
<keyword evidence="3" id="KW-0238">DNA-binding</keyword>
<protein>
    <submittedName>
        <fullName evidence="5">Restriction endonuclease subunit S</fullName>
        <ecNumber evidence="5">3.1.21.-</ecNumber>
    </submittedName>
</protein>
<keyword evidence="5" id="KW-0378">Hydrolase</keyword>
<keyword evidence="5" id="KW-0255">Endonuclease</keyword>
<dbReference type="EC" id="3.1.21.-" evidence="5"/>
<feature type="domain" description="Type I restriction modification DNA specificity" evidence="4">
    <location>
        <begin position="4"/>
        <end position="184"/>
    </location>
</feature>
<keyword evidence="6" id="KW-1185">Reference proteome</keyword>
<reference evidence="5" key="1">
    <citation type="submission" date="2021-09" db="EMBL/GenBank/DDBJ databases">
        <title>Lactobacillus species from Apis mellifera, Switzerland.</title>
        <authorList>
            <person name="Pfister J."/>
            <person name="Brown A."/>
            <person name="Neumann P."/>
            <person name="Collaud A."/>
            <person name="Retschnig G."/>
            <person name="Perreten V."/>
        </authorList>
    </citation>
    <scope>NUCLEOTIDE SEQUENCE</scope>
    <source>
        <strain evidence="5">IBH002</strain>
    </source>
</reference>
<dbReference type="GO" id="GO:0009307">
    <property type="term" value="P:DNA restriction-modification system"/>
    <property type="evidence" value="ECO:0007669"/>
    <property type="project" value="UniProtKB-KW"/>
</dbReference>
<dbReference type="SUPFAM" id="SSF116734">
    <property type="entry name" value="DNA methylase specificity domain"/>
    <property type="match status" value="1"/>
</dbReference>
<organism evidence="5 6">
    <name type="scientific">Lactobacillus helsingborgensis</name>
    <dbReference type="NCBI Taxonomy" id="1218494"/>
    <lineage>
        <taxon>Bacteria</taxon>
        <taxon>Bacillati</taxon>
        <taxon>Bacillota</taxon>
        <taxon>Bacilli</taxon>
        <taxon>Lactobacillales</taxon>
        <taxon>Lactobacillaceae</taxon>
        <taxon>Lactobacillus</taxon>
    </lineage>
</organism>
<sequence length="189" mass="21995">MRYKIEEIVQLIMDYRGKTPKKLGMNWTESQKDIIALSAKNIKDNKIVNTDKSHYGSELLYKHWMKDGDIEPGDILMTSEAPLGEVYLVSKPIKAILSQRLFLLRFNKKIVNPWYMYAFMNSQSFKNQLLLRATGTTVVGIKQKDLRKIEVELPNIELQNKIGSIFQFLDKKIHINGRINDEITLSEIY</sequence>
<dbReference type="GO" id="GO:0003677">
    <property type="term" value="F:DNA binding"/>
    <property type="evidence" value="ECO:0007669"/>
    <property type="project" value="UniProtKB-KW"/>
</dbReference>
<gene>
    <name evidence="5" type="ORF">LDX53_02725</name>
</gene>
<dbReference type="Pfam" id="PF01420">
    <property type="entry name" value="Methylase_S"/>
    <property type="match status" value="1"/>
</dbReference>
<evidence type="ECO:0000256" key="3">
    <source>
        <dbReference type="ARBA" id="ARBA00023125"/>
    </source>
</evidence>
<dbReference type="GO" id="GO:0004519">
    <property type="term" value="F:endonuclease activity"/>
    <property type="evidence" value="ECO:0007669"/>
    <property type="project" value="UniProtKB-KW"/>
</dbReference>
<evidence type="ECO:0000313" key="5">
    <source>
        <dbReference type="EMBL" id="UZX30132.1"/>
    </source>
</evidence>
<dbReference type="Proteomes" id="UP001164557">
    <property type="component" value="Chromosome"/>
</dbReference>
<proteinExistence type="inferred from homology"/>
<keyword evidence="2" id="KW-0680">Restriction system</keyword>
<evidence type="ECO:0000259" key="4">
    <source>
        <dbReference type="Pfam" id="PF01420"/>
    </source>
</evidence>
<comment type="similarity">
    <text evidence="1">Belongs to the type-I restriction system S methylase family.</text>
</comment>
<dbReference type="Gene3D" id="3.90.220.20">
    <property type="entry name" value="DNA methylase specificity domains"/>
    <property type="match status" value="1"/>
</dbReference>
<dbReference type="InterPro" id="IPR044946">
    <property type="entry name" value="Restrct_endonuc_typeI_TRD_sf"/>
</dbReference>